<dbReference type="InterPro" id="IPR004360">
    <property type="entry name" value="Glyas_Fos-R_dOase_dom"/>
</dbReference>
<dbReference type="InterPro" id="IPR004361">
    <property type="entry name" value="Glyoxalase_1"/>
</dbReference>
<dbReference type="PROSITE" id="PS51819">
    <property type="entry name" value="VOC"/>
    <property type="match status" value="1"/>
</dbReference>
<comment type="catalytic activity">
    <reaction evidence="2">
        <text>(R)-S-lactoylglutathione = methylglyoxal + glutathione</text>
        <dbReference type="Rhea" id="RHEA:19069"/>
        <dbReference type="ChEBI" id="CHEBI:17158"/>
        <dbReference type="ChEBI" id="CHEBI:57474"/>
        <dbReference type="ChEBI" id="CHEBI:57925"/>
        <dbReference type="EC" id="4.4.1.5"/>
    </reaction>
</comment>
<dbReference type="GO" id="GO:0004462">
    <property type="term" value="F:lactoylglutathione lyase activity"/>
    <property type="evidence" value="ECO:0007669"/>
    <property type="project" value="UniProtKB-EC"/>
</dbReference>
<sequence>MRIIYTNLRVANLEKSVEFYTKILGMQMHRQVENKEFCYSLVWLGFSDIGNDATAGIELIYNWDQSSYDLGSGFGQIVIGTEDVYKTCEDIKAKGWTFTREAGPVKGGQSIIAFLEDPDGYRIEFVEMPKQNQIF</sequence>
<evidence type="ECO:0000259" key="3">
    <source>
        <dbReference type="PROSITE" id="PS51819"/>
    </source>
</evidence>
<dbReference type="Pfam" id="PF00903">
    <property type="entry name" value="Glyoxalase"/>
    <property type="match status" value="1"/>
</dbReference>
<gene>
    <name evidence="4" type="ORF">S01H4_23866</name>
</gene>
<dbReference type="InterPro" id="IPR029068">
    <property type="entry name" value="Glyas_Bleomycin-R_OHBP_Dase"/>
</dbReference>
<dbReference type="NCBIfam" id="TIGR00068">
    <property type="entry name" value="glyox_I"/>
    <property type="match status" value="1"/>
</dbReference>
<proteinExistence type="predicted"/>
<evidence type="ECO:0000256" key="2">
    <source>
        <dbReference type="ARBA" id="ARBA00048273"/>
    </source>
</evidence>
<dbReference type="GO" id="GO:0005737">
    <property type="term" value="C:cytoplasm"/>
    <property type="evidence" value="ECO:0007669"/>
    <property type="project" value="TreeGrafter"/>
</dbReference>
<dbReference type="GO" id="GO:0046872">
    <property type="term" value="F:metal ion binding"/>
    <property type="evidence" value="ECO:0007669"/>
    <property type="project" value="InterPro"/>
</dbReference>
<dbReference type="Gene3D" id="3.10.180.10">
    <property type="entry name" value="2,3-Dihydroxybiphenyl 1,2-Dioxygenase, domain 1"/>
    <property type="match status" value="1"/>
</dbReference>
<feature type="domain" description="VOC" evidence="3">
    <location>
        <begin position="2"/>
        <end position="128"/>
    </location>
</feature>
<dbReference type="PANTHER" id="PTHR46036:SF5">
    <property type="entry name" value="LACTOYLGLUTATHIONE LYASE"/>
    <property type="match status" value="1"/>
</dbReference>
<comment type="caution">
    <text evidence="4">The sequence shown here is derived from an EMBL/GenBank/DDBJ whole genome shotgun (WGS) entry which is preliminary data.</text>
</comment>
<dbReference type="EMBL" id="BART01011133">
    <property type="protein sequence ID" value="GAG81165.1"/>
    <property type="molecule type" value="Genomic_DNA"/>
</dbReference>
<dbReference type="PANTHER" id="PTHR46036">
    <property type="entry name" value="LACTOYLGLUTATHIONE LYASE"/>
    <property type="match status" value="1"/>
</dbReference>
<dbReference type="AlphaFoldDB" id="X1AF10"/>
<accession>X1AF10</accession>
<organism evidence="4">
    <name type="scientific">marine sediment metagenome</name>
    <dbReference type="NCBI Taxonomy" id="412755"/>
    <lineage>
        <taxon>unclassified sequences</taxon>
        <taxon>metagenomes</taxon>
        <taxon>ecological metagenomes</taxon>
    </lineage>
</organism>
<name>X1AF10_9ZZZZ</name>
<dbReference type="InterPro" id="IPR037523">
    <property type="entry name" value="VOC_core"/>
</dbReference>
<reference evidence="4" key="1">
    <citation type="journal article" date="2014" name="Front. Microbiol.">
        <title>High frequency of phylogenetically diverse reductive dehalogenase-homologous genes in deep subseafloor sedimentary metagenomes.</title>
        <authorList>
            <person name="Kawai M."/>
            <person name="Futagami T."/>
            <person name="Toyoda A."/>
            <person name="Takaki Y."/>
            <person name="Nishi S."/>
            <person name="Hori S."/>
            <person name="Arai W."/>
            <person name="Tsubouchi T."/>
            <person name="Morono Y."/>
            <person name="Uchiyama I."/>
            <person name="Ito T."/>
            <person name="Fujiyama A."/>
            <person name="Inagaki F."/>
            <person name="Takami H."/>
        </authorList>
    </citation>
    <scope>NUCLEOTIDE SEQUENCE</scope>
    <source>
        <strain evidence="4">Expedition CK06-06</strain>
    </source>
</reference>
<evidence type="ECO:0000256" key="1">
    <source>
        <dbReference type="ARBA" id="ARBA00030537"/>
    </source>
</evidence>
<dbReference type="SUPFAM" id="SSF54593">
    <property type="entry name" value="Glyoxalase/Bleomycin resistance protein/Dihydroxybiphenyl dioxygenase"/>
    <property type="match status" value="1"/>
</dbReference>
<protein>
    <recommendedName>
        <fullName evidence="1">Glyoxalase I</fullName>
    </recommendedName>
</protein>
<evidence type="ECO:0000313" key="4">
    <source>
        <dbReference type="EMBL" id="GAG81165.1"/>
    </source>
</evidence>
<dbReference type="GO" id="GO:0019243">
    <property type="term" value="P:methylglyoxal catabolic process to D-lactate via S-lactoyl-glutathione"/>
    <property type="evidence" value="ECO:0007669"/>
    <property type="project" value="TreeGrafter"/>
</dbReference>